<dbReference type="EMBL" id="WJBH02000002">
    <property type="protein sequence ID" value="KAI9563735.1"/>
    <property type="molecule type" value="Genomic_DNA"/>
</dbReference>
<dbReference type="AlphaFoldDB" id="A0AAD5LKH7"/>
<proteinExistence type="predicted"/>
<keyword evidence="3" id="KW-1185">Reference proteome</keyword>
<protein>
    <submittedName>
        <fullName evidence="2">Uncharacterized protein</fullName>
    </submittedName>
</protein>
<evidence type="ECO:0000313" key="3">
    <source>
        <dbReference type="Proteomes" id="UP000820818"/>
    </source>
</evidence>
<evidence type="ECO:0000313" key="2">
    <source>
        <dbReference type="EMBL" id="KAI9563735.1"/>
    </source>
</evidence>
<accession>A0AAD5LKH7</accession>
<sequence length="1039" mass="117291">MDEKSASSSSGIPTPTSLNNNDDVIEQIRSWIQFDVRSKFNEDAAKYIESVVGRDLSSLEKTVVERQYVKVVLEMWLRKSLRKAVEFLKDDTIDISVGMPSLLKELNSINSFEDIGHKLNETACQLENLCDAGCQYLKLILDQVDIFKNTPRFSVLIASYFKQFKASCIEKVFSRCLDDIAKDHINGKRNQQFIVALNALLQVASEDVEIQNILEKYLNGNDVIDLSNMDGHDLINKLVETFASCSDATNNESSEWINQLKSEQDWPPKLQVLVKETCKAFLLPKTTIKIKEEYGRKIIFIEGTSVFISKTMEEMKRLKEDNPELQEIQIVGLSSVHVDCHLENETWHGTNLGIVTDKICVDYEVCRRNDVQRIEETTESINNEDVMDSFSVCWDFSGKSGEPGRPGESGGNVHIICNEMINAERWKIISDGGNGGDGQNGTNGESEPDRKANKWSKEYFKTVFPSMSIFDSGEQTEDVVPEDAVKTVLTKLEDLLPVSRRKSGKDIQPGYQGNFFIDGTSKDGTRISVSYYQSKTKRHTLILCQGSCVGQGGSGGTIVFEFMTEKNSTASESSVPVVGKQNRQPRAVRMGVYEAMGSDGVMGTPVGDVGFIHRLDTSEASANQNLTGHYIGFENDVSLRLERSPTKPIQQPNDPENYYVKLRKGEYASVADRGTPAYGQIEPLHSSVVNATKKKAIVRQSLARHVVQVDDRKQISQCLQANLSNNWEEERLKDNVDFLVSQMEGKEIQLYQLMSQCSRGLENMASTRFAKPALKNKLDVNGYSYTTCSPVNRRSVGRRPVDFRQKPAVDVRCLDMMPTMGGVDSALHSIFGQMNSSGLYVCNNVKMFRHRLATYIRQNAIDPKCVEEPSTSSGSATSIRKQENRAKASAFIKQFVLRVQNSDALDYPVANDIKIAYFNYRWTNDEENEFNWQSATEFQELFEEYAQFVEAPSNPLESAELEILADIHNITIHVYIDQSSSFKYRESMNSNSSSKNERYILYHGNGEWQRVEPNKMVNNICEKIDEDLFERQPPGTTRR</sequence>
<feature type="region of interest" description="Disordered" evidence="1">
    <location>
        <begin position="428"/>
        <end position="452"/>
    </location>
</feature>
<name>A0AAD5LKH7_9CRUS</name>
<feature type="compositionally biased region" description="Gly residues" evidence="1">
    <location>
        <begin position="432"/>
        <end position="441"/>
    </location>
</feature>
<comment type="caution">
    <text evidence="2">The sequence shown here is derived from an EMBL/GenBank/DDBJ whole genome shotgun (WGS) entry which is preliminary data.</text>
</comment>
<organism evidence="2 3">
    <name type="scientific">Daphnia sinensis</name>
    <dbReference type="NCBI Taxonomy" id="1820382"/>
    <lineage>
        <taxon>Eukaryota</taxon>
        <taxon>Metazoa</taxon>
        <taxon>Ecdysozoa</taxon>
        <taxon>Arthropoda</taxon>
        <taxon>Crustacea</taxon>
        <taxon>Branchiopoda</taxon>
        <taxon>Diplostraca</taxon>
        <taxon>Cladocera</taxon>
        <taxon>Anomopoda</taxon>
        <taxon>Daphniidae</taxon>
        <taxon>Daphnia</taxon>
        <taxon>Daphnia similis group</taxon>
    </lineage>
</organism>
<gene>
    <name evidence="2" type="ORF">GHT06_011199</name>
</gene>
<feature type="region of interest" description="Disordered" evidence="1">
    <location>
        <begin position="1"/>
        <end position="21"/>
    </location>
</feature>
<evidence type="ECO:0000256" key="1">
    <source>
        <dbReference type="SAM" id="MobiDB-lite"/>
    </source>
</evidence>
<reference evidence="2 3" key="1">
    <citation type="submission" date="2022-05" db="EMBL/GenBank/DDBJ databases">
        <title>A multi-omics perspective on studying reproductive biology in Daphnia sinensis.</title>
        <authorList>
            <person name="Jia J."/>
        </authorList>
    </citation>
    <scope>NUCLEOTIDE SEQUENCE [LARGE SCALE GENOMIC DNA]</scope>
    <source>
        <strain evidence="2 3">WSL</strain>
    </source>
</reference>
<dbReference type="Proteomes" id="UP000820818">
    <property type="component" value="Linkage Group LG2"/>
</dbReference>